<evidence type="ECO:0008006" key="4">
    <source>
        <dbReference type="Google" id="ProtNLM"/>
    </source>
</evidence>
<dbReference type="PANTHER" id="PTHR42743">
    <property type="entry name" value="AMINO-ACID AMINOTRANSFERASE"/>
    <property type="match status" value="1"/>
</dbReference>
<dbReference type="InterPro" id="IPR050571">
    <property type="entry name" value="Class-IV_PLP-Dep_Aminotrnsfr"/>
</dbReference>
<dbReference type="Proteomes" id="UP000428333">
    <property type="component" value="Linkage Group LG12"/>
</dbReference>
<dbReference type="GO" id="GO:0019752">
    <property type="term" value="P:carboxylic acid metabolic process"/>
    <property type="evidence" value="ECO:0007669"/>
    <property type="project" value="TreeGrafter"/>
</dbReference>
<dbReference type="PANTHER" id="PTHR42743:SF11">
    <property type="entry name" value="AMINODEOXYCHORISMATE LYASE"/>
    <property type="match status" value="1"/>
</dbReference>
<comment type="similarity">
    <text evidence="1">Belongs to the class-IV pyridoxal-phosphate-dependent aminotransferase family.</text>
</comment>
<gene>
    <name evidence="2" type="ORF">C3L33_19950</name>
</gene>
<protein>
    <recommendedName>
        <fullName evidence="4">Sulfotransferase</fullName>
    </recommendedName>
</protein>
<keyword evidence="3" id="KW-1185">Reference proteome</keyword>
<name>A0A6A4KVP1_9ERIC</name>
<evidence type="ECO:0000313" key="2">
    <source>
        <dbReference type="EMBL" id="KAE9448154.1"/>
    </source>
</evidence>
<dbReference type="AlphaFoldDB" id="A0A6A4KVP1"/>
<evidence type="ECO:0000256" key="1">
    <source>
        <dbReference type="ARBA" id="ARBA00009320"/>
    </source>
</evidence>
<accession>A0A6A4KVP1</accession>
<evidence type="ECO:0000313" key="3">
    <source>
        <dbReference type="Proteomes" id="UP000428333"/>
    </source>
</evidence>
<proteinExistence type="inferred from homology"/>
<comment type="caution">
    <text evidence="2">The sequence shown here is derived from an EMBL/GenBank/DDBJ whole genome shotgun (WGS) entry which is preliminary data.</text>
</comment>
<feature type="non-terminal residue" evidence="2">
    <location>
        <position position="1"/>
    </location>
</feature>
<dbReference type="Pfam" id="PF19798">
    <property type="entry name" value="Sulfotransfer_5"/>
    <property type="match status" value="1"/>
</dbReference>
<organism evidence="2 3">
    <name type="scientific">Rhododendron williamsianum</name>
    <dbReference type="NCBI Taxonomy" id="262921"/>
    <lineage>
        <taxon>Eukaryota</taxon>
        <taxon>Viridiplantae</taxon>
        <taxon>Streptophyta</taxon>
        <taxon>Embryophyta</taxon>
        <taxon>Tracheophyta</taxon>
        <taxon>Spermatophyta</taxon>
        <taxon>Magnoliopsida</taxon>
        <taxon>eudicotyledons</taxon>
        <taxon>Gunneridae</taxon>
        <taxon>Pentapetalae</taxon>
        <taxon>asterids</taxon>
        <taxon>Ericales</taxon>
        <taxon>Ericaceae</taxon>
        <taxon>Ericoideae</taxon>
        <taxon>Rhodoreae</taxon>
        <taxon>Rhododendron</taxon>
    </lineage>
</organism>
<sequence>MEGKQESEIERDDIEVLDEPLYANFLRVTGVERPYRDELLSTMEADGNKVVKDVIFGPGVKKYRFCKHISKQRVPGLSDELMKRGKHFILIRNPLEVLLSFDKVVRPSFLELGLADLVAIYNELCDLGKPPPIIDVAELREDPEVCIAFQRTLIIYDIYPSAVVQATLRWLCQDLDIPFQAAMLKYANAI</sequence>
<dbReference type="OrthoDB" id="1679396at2759"/>
<reference evidence="2 3" key="1">
    <citation type="journal article" date="2019" name="Genome Biol. Evol.">
        <title>The Rhododendron genome and chromosomal organization provide insight into shared whole-genome duplications across the heath family (Ericaceae).</title>
        <authorList>
            <person name="Soza V.L."/>
            <person name="Lindsley D."/>
            <person name="Waalkes A."/>
            <person name="Ramage E."/>
            <person name="Patwardhan R.P."/>
            <person name="Burton J.N."/>
            <person name="Adey A."/>
            <person name="Kumar A."/>
            <person name="Qiu R."/>
            <person name="Shendure J."/>
            <person name="Hall B."/>
        </authorList>
    </citation>
    <scope>NUCLEOTIDE SEQUENCE [LARGE SCALE GENOMIC DNA]</scope>
    <source>
        <strain evidence="2">RSF 1966-606</strain>
    </source>
</reference>
<dbReference type="EMBL" id="QEFC01003449">
    <property type="protein sequence ID" value="KAE9448154.1"/>
    <property type="molecule type" value="Genomic_DNA"/>
</dbReference>